<evidence type="ECO:0000313" key="2">
    <source>
        <dbReference type="EMBL" id="KAA0707330.1"/>
    </source>
</evidence>
<dbReference type="Proteomes" id="UP000324632">
    <property type="component" value="Chromosome 20"/>
</dbReference>
<dbReference type="GO" id="GO:0045944">
    <property type="term" value="P:positive regulation of transcription by RNA polymerase II"/>
    <property type="evidence" value="ECO:0007669"/>
    <property type="project" value="TreeGrafter"/>
</dbReference>
<comment type="caution">
    <text evidence="2">The sequence shown here is derived from an EMBL/GenBank/DDBJ whole genome shotgun (WGS) entry which is preliminary data.</text>
</comment>
<dbReference type="EMBL" id="SOYY01000020">
    <property type="protein sequence ID" value="KAA0707330.1"/>
    <property type="molecule type" value="Genomic_DNA"/>
</dbReference>
<dbReference type="InterPro" id="IPR026638">
    <property type="entry name" value="NCOA6"/>
</dbReference>
<proteinExistence type="predicted"/>
<reference evidence="2 3" key="1">
    <citation type="journal article" date="2019" name="Mol. Ecol. Resour.">
        <title>Chromosome-level genome assembly of Triplophysa tibetana, a fish adapted to the harsh high-altitude environment of the Tibetan Plateau.</title>
        <authorList>
            <person name="Yang X."/>
            <person name="Liu H."/>
            <person name="Ma Z."/>
            <person name="Zou Y."/>
            <person name="Zou M."/>
            <person name="Mao Y."/>
            <person name="Li X."/>
            <person name="Wang H."/>
            <person name="Chen T."/>
            <person name="Wang W."/>
            <person name="Yang R."/>
        </authorList>
    </citation>
    <scope>NUCLEOTIDE SEQUENCE [LARGE SCALE GENOMIC DNA]</scope>
    <source>
        <strain evidence="2">TTIB1903HZAU</strain>
        <tissue evidence="2">Muscle</tissue>
    </source>
</reference>
<organism evidence="2 3">
    <name type="scientific">Triplophysa tibetana</name>
    <dbReference type="NCBI Taxonomy" id="1572043"/>
    <lineage>
        <taxon>Eukaryota</taxon>
        <taxon>Metazoa</taxon>
        <taxon>Chordata</taxon>
        <taxon>Craniata</taxon>
        <taxon>Vertebrata</taxon>
        <taxon>Euteleostomi</taxon>
        <taxon>Actinopterygii</taxon>
        <taxon>Neopterygii</taxon>
        <taxon>Teleostei</taxon>
        <taxon>Ostariophysi</taxon>
        <taxon>Cypriniformes</taxon>
        <taxon>Nemacheilidae</taxon>
        <taxon>Triplophysa</taxon>
    </lineage>
</organism>
<sequence>MGQGQLGPRPTTPQGFPQGVGSPGRAVMGQQGNIQPGFMGMPQHGQISQGSIGGMPKRMPMGFPNAPGNQNFAQGSVTTSGAGSTPQLQNSQSMTNTGRMRY</sequence>
<protein>
    <submittedName>
        <fullName evidence="2">Uncharacterized protein</fullName>
    </submittedName>
</protein>
<keyword evidence="3" id="KW-1185">Reference proteome</keyword>
<dbReference type="PANTHER" id="PTHR15690">
    <property type="entry name" value="NUCLEAR RECEPTOR COACTIVATOR 6"/>
    <property type="match status" value="1"/>
</dbReference>
<name>A0A5A9NCE0_9TELE</name>
<dbReference type="GO" id="GO:0035097">
    <property type="term" value="C:histone methyltransferase complex"/>
    <property type="evidence" value="ECO:0007669"/>
    <property type="project" value="TreeGrafter"/>
</dbReference>
<feature type="compositionally biased region" description="Polar residues" evidence="1">
    <location>
        <begin position="67"/>
        <end position="102"/>
    </location>
</feature>
<dbReference type="PANTHER" id="PTHR15690:SF0">
    <property type="entry name" value="NUCLEAR RECEPTOR COACTIVATOR 6"/>
    <property type="match status" value="1"/>
</dbReference>
<dbReference type="GO" id="GO:0005667">
    <property type="term" value="C:transcription regulator complex"/>
    <property type="evidence" value="ECO:0007669"/>
    <property type="project" value="TreeGrafter"/>
</dbReference>
<evidence type="ECO:0000256" key="1">
    <source>
        <dbReference type="SAM" id="MobiDB-lite"/>
    </source>
</evidence>
<evidence type="ECO:0000313" key="3">
    <source>
        <dbReference type="Proteomes" id="UP000324632"/>
    </source>
</evidence>
<gene>
    <name evidence="2" type="ORF">E1301_Tti017955</name>
</gene>
<accession>A0A5A9NCE0</accession>
<dbReference type="GO" id="GO:0003713">
    <property type="term" value="F:transcription coactivator activity"/>
    <property type="evidence" value="ECO:0007669"/>
    <property type="project" value="InterPro"/>
</dbReference>
<dbReference type="AlphaFoldDB" id="A0A5A9NCE0"/>
<feature type="region of interest" description="Disordered" evidence="1">
    <location>
        <begin position="1"/>
        <end position="102"/>
    </location>
</feature>